<evidence type="ECO:0000313" key="4">
    <source>
        <dbReference type="Proteomes" id="UP000184603"/>
    </source>
</evidence>
<dbReference type="InterPro" id="IPR007607">
    <property type="entry name" value="BacA/B"/>
</dbReference>
<dbReference type="AlphaFoldDB" id="A0A1M7Y5D6"/>
<dbReference type="EMBL" id="FRFE01000007">
    <property type="protein sequence ID" value="SHO47455.1"/>
    <property type="molecule type" value="Genomic_DNA"/>
</dbReference>
<feature type="compositionally biased region" description="Polar residues" evidence="2">
    <location>
        <begin position="137"/>
        <end position="149"/>
    </location>
</feature>
<gene>
    <name evidence="3" type="ORF">SAMN02745220_01877</name>
</gene>
<evidence type="ECO:0000256" key="1">
    <source>
        <dbReference type="ARBA" id="ARBA00044755"/>
    </source>
</evidence>
<proteinExistence type="inferred from homology"/>
<accession>A0A1M7Y5D6</accession>
<organism evidence="3 4">
    <name type="scientific">Desulfopila aestuarii DSM 18488</name>
    <dbReference type="NCBI Taxonomy" id="1121416"/>
    <lineage>
        <taxon>Bacteria</taxon>
        <taxon>Pseudomonadati</taxon>
        <taxon>Thermodesulfobacteriota</taxon>
        <taxon>Desulfobulbia</taxon>
        <taxon>Desulfobulbales</taxon>
        <taxon>Desulfocapsaceae</taxon>
        <taxon>Desulfopila</taxon>
    </lineage>
</organism>
<protein>
    <submittedName>
        <fullName evidence="3">Protein CcmA, bactofilin family</fullName>
    </submittedName>
</protein>
<evidence type="ECO:0000313" key="3">
    <source>
        <dbReference type="EMBL" id="SHO47455.1"/>
    </source>
</evidence>
<dbReference type="RefSeq" id="WP_073613185.1">
    <property type="nucleotide sequence ID" value="NZ_FRFE01000007.1"/>
</dbReference>
<evidence type="ECO:0000256" key="2">
    <source>
        <dbReference type="SAM" id="MobiDB-lite"/>
    </source>
</evidence>
<dbReference type="OrthoDB" id="5432602at2"/>
<sequence>MGIFAKKDMTQEEMDRAENEAISSIIDKNMVIHGEMSFQGKTRIDGTINGNINGEHLVLSDTGKVVGDIIACSFNCFGSLEGNIRANIITARKNCSIQGRLEAGTLTVEPGAVIDGEIRSANPDFANTPVKKPTLATPPQQEQSQVDTL</sequence>
<dbReference type="Pfam" id="PF04519">
    <property type="entry name" value="Bactofilin"/>
    <property type="match status" value="1"/>
</dbReference>
<dbReference type="STRING" id="1121416.SAMN02745220_01877"/>
<feature type="region of interest" description="Disordered" evidence="2">
    <location>
        <begin position="119"/>
        <end position="149"/>
    </location>
</feature>
<name>A0A1M7Y5D6_9BACT</name>
<reference evidence="3 4" key="1">
    <citation type="submission" date="2016-12" db="EMBL/GenBank/DDBJ databases">
        <authorList>
            <person name="Song W.-J."/>
            <person name="Kurnit D.M."/>
        </authorList>
    </citation>
    <scope>NUCLEOTIDE SEQUENCE [LARGE SCALE GENOMIC DNA]</scope>
    <source>
        <strain evidence="3 4">DSM 18488</strain>
    </source>
</reference>
<dbReference type="PANTHER" id="PTHR35024:SF4">
    <property type="entry name" value="POLYMER-FORMING CYTOSKELETAL PROTEIN"/>
    <property type="match status" value="1"/>
</dbReference>
<comment type="similarity">
    <text evidence="1">Belongs to the bactofilin family.</text>
</comment>
<keyword evidence="4" id="KW-1185">Reference proteome</keyword>
<dbReference type="Proteomes" id="UP000184603">
    <property type="component" value="Unassembled WGS sequence"/>
</dbReference>
<dbReference type="PANTHER" id="PTHR35024">
    <property type="entry name" value="HYPOTHETICAL CYTOSOLIC PROTEIN"/>
    <property type="match status" value="1"/>
</dbReference>